<dbReference type="GO" id="GO:0042742">
    <property type="term" value="P:defense response to bacterium"/>
    <property type="evidence" value="ECO:0007669"/>
    <property type="project" value="UniProtKB-KW"/>
</dbReference>
<keyword evidence="2" id="KW-0044">Antibiotic</keyword>
<proteinExistence type="predicted"/>
<evidence type="ECO:0000256" key="2">
    <source>
        <dbReference type="ARBA" id="ARBA00023022"/>
    </source>
</evidence>
<dbReference type="Gene3D" id="3.30.2310.30">
    <property type="match status" value="1"/>
</dbReference>
<dbReference type="GO" id="GO:0031640">
    <property type="term" value="P:killing of cells of another organism"/>
    <property type="evidence" value="ECO:0007669"/>
    <property type="project" value="UniProtKB-KW"/>
</dbReference>
<dbReference type="InterPro" id="IPR038233">
    <property type="entry name" value="Colicin_D/E5_nuclease"/>
</dbReference>
<protein>
    <submittedName>
        <fullName evidence="6">Uncharacterized protein</fullName>
    </submittedName>
</protein>
<evidence type="ECO:0000313" key="6">
    <source>
        <dbReference type="EMBL" id="MUF07827.1"/>
    </source>
</evidence>
<organism evidence="6 7">
    <name type="scientific">Pseudomonas spelaei</name>
    <dbReference type="NCBI Taxonomy" id="1055469"/>
    <lineage>
        <taxon>Bacteria</taxon>
        <taxon>Pseudomonadati</taxon>
        <taxon>Pseudomonadota</taxon>
        <taxon>Gammaproteobacteria</taxon>
        <taxon>Pseudomonadales</taxon>
        <taxon>Pseudomonadaceae</taxon>
        <taxon>Pseudomonas</taxon>
    </lineage>
</organism>
<feature type="domain" description="Pyosin/cloacin translocation" evidence="4">
    <location>
        <begin position="2"/>
        <end position="58"/>
    </location>
</feature>
<keyword evidence="1" id="KW-0929">Antimicrobial</keyword>
<feature type="domain" description="Colicin E5 ribonuclease" evidence="5">
    <location>
        <begin position="70"/>
        <end position="145"/>
    </location>
</feature>
<evidence type="ECO:0000256" key="3">
    <source>
        <dbReference type="ARBA" id="ARBA00023048"/>
    </source>
</evidence>
<reference evidence="6 7" key="1">
    <citation type="submission" date="2019-11" db="EMBL/GenBank/DDBJ databases">
        <title>Pseudomonas karstica sp. nov. and Pseudomonas spelaei sp. nov. from karst caves.</title>
        <authorList>
            <person name="Zeman M."/>
        </authorList>
    </citation>
    <scope>NUCLEOTIDE SEQUENCE [LARGE SCALE GENOMIC DNA]</scope>
    <source>
        <strain evidence="6 7">CCM 7893</strain>
    </source>
</reference>
<dbReference type="InterPro" id="IPR036302">
    <property type="entry name" value="Pyosin/cloacin_T_dom_sf"/>
</dbReference>
<evidence type="ECO:0000313" key="7">
    <source>
        <dbReference type="Proteomes" id="UP000438196"/>
    </source>
</evidence>
<sequence>MNPSSTTPAITHGIPIYPGATVRPLSIKPLINPGVLPLANDTIIHFPIHSGIAPVYVMRSEGAFNHKYEDLIIDDKIKKQFSSRRWSEEIIKEVVRNGPTGTSIDKRSASRTLDGVPRNDAATVYGVPPNGYIVVNDRTKEIVQIQIGQILAGQWTVVLFGVRSNGCY</sequence>
<dbReference type="GO" id="GO:0004540">
    <property type="term" value="F:RNA nuclease activity"/>
    <property type="evidence" value="ECO:0007669"/>
    <property type="project" value="InterPro"/>
</dbReference>
<evidence type="ECO:0000259" key="4">
    <source>
        <dbReference type="Pfam" id="PF06958"/>
    </source>
</evidence>
<dbReference type="EMBL" id="WNNK01000032">
    <property type="protein sequence ID" value="MUF07827.1"/>
    <property type="molecule type" value="Genomic_DNA"/>
</dbReference>
<dbReference type="AlphaFoldDB" id="A0A6I3WC51"/>
<name>A0A6I3WC51_9PSED</name>
<dbReference type="InterPro" id="IPR038234">
    <property type="entry name" value="Colicin_E5_C_sf"/>
</dbReference>
<dbReference type="Pfam" id="PF06958">
    <property type="entry name" value="Pyocin_S"/>
    <property type="match status" value="1"/>
</dbReference>
<dbReference type="SUPFAM" id="SSF102824">
    <property type="entry name" value="Colicin D/E5 nuclease domain"/>
    <property type="match status" value="1"/>
</dbReference>
<dbReference type="InterPro" id="IPR016128">
    <property type="entry name" value="Pyosin/cloacin_T_dom"/>
</dbReference>
<dbReference type="SUPFAM" id="SSF69369">
    <property type="entry name" value="Cloacin translocation domain"/>
    <property type="match status" value="1"/>
</dbReference>
<dbReference type="InterPro" id="IPR021964">
    <property type="entry name" value="Colicin_E5_C"/>
</dbReference>
<keyword evidence="7" id="KW-1185">Reference proteome</keyword>
<evidence type="ECO:0000256" key="1">
    <source>
        <dbReference type="ARBA" id="ARBA00022529"/>
    </source>
</evidence>
<dbReference type="OrthoDB" id="6637851at2"/>
<accession>A0A6I3WC51</accession>
<dbReference type="Pfam" id="PF12106">
    <property type="entry name" value="Colicin_E5"/>
    <property type="match status" value="1"/>
</dbReference>
<keyword evidence="3" id="KW-0078">Bacteriocin</keyword>
<comment type="caution">
    <text evidence="6">The sequence shown here is derived from an EMBL/GenBank/DDBJ whole genome shotgun (WGS) entry which is preliminary data.</text>
</comment>
<gene>
    <name evidence="6" type="ORF">GNF76_26115</name>
</gene>
<dbReference type="Proteomes" id="UP000438196">
    <property type="component" value="Unassembled WGS sequence"/>
</dbReference>
<evidence type="ECO:0000259" key="5">
    <source>
        <dbReference type="Pfam" id="PF12106"/>
    </source>
</evidence>